<dbReference type="STRING" id="1314776.A0A166IRN3"/>
<evidence type="ECO:0000256" key="6">
    <source>
        <dbReference type="ARBA" id="ARBA00022807"/>
    </source>
</evidence>
<protein>
    <recommendedName>
        <fullName evidence="2">ubiquitinyl hydrolase 1</fullName>
        <ecNumber evidence="2">3.4.19.12</ecNumber>
    </recommendedName>
</protein>
<feature type="compositionally biased region" description="Acidic residues" evidence="7">
    <location>
        <begin position="370"/>
        <end position="383"/>
    </location>
</feature>
<evidence type="ECO:0000256" key="3">
    <source>
        <dbReference type="ARBA" id="ARBA00022670"/>
    </source>
</evidence>
<dbReference type="GO" id="GO:0005829">
    <property type="term" value="C:cytosol"/>
    <property type="evidence" value="ECO:0007669"/>
    <property type="project" value="TreeGrafter"/>
</dbReference>
<dbReference type="Gene3D" id="3.90.70.10">
    <property type="entry name" value="Cysteine proteinases"/>
    <property type="match status" value="1"/>
</dbReference>
<proteinExistence type="predicted"/>
<sequence length="615" mass="67693">MPLRLTQTHPLRTVKILVLFLYLNGASPRLNSCLRMHLLTISPKANPPLDVVERALPPPPSLPKKKKSTKSEFVYSESKSSSTPEPESVTTEDPAGPTPSYEPSSSAVTESTLHTSIPTSPVSTNTSLSLSSPAVKSGINTPAKGATSTKKSWASLLKPEDASSSGAPPKGPNSLPISSVVGYSSAPSTASTPPPVLSIHSQEVLKLLASKPPAGLIAAAPKLQTRGIVNLGNLCFANTILQVLSFTSPFRHLFEELGRLLSHDALNANGELPLLRATIEFLKEFVPVPPTKQDSTGKDDREDQTGAFVPNYFYDALREKKRFDSMRRGHQEDAEEFLGFYLDTLEEELLGLSSSLNSDSGSAESKPNAVEEEQEDAPAEEGWSEVGKRNRVIVTRTVKSMDTAISRIFGGTSRSTIRRPGTHDSVIVEDWRHLGLDIQPENVKTIEDALRNLSRPETVQVTSPQSGTLIDASKQYLVDSLPPILVLHLKRFHYDSVAKDVVKIRKNVRLSPELEFPDESIVSAHRGRSTTRYKLYGVLYHHGLSATGGHYTLDICHAGKTREAWNRGWKEEWIRIDDEFVSDLQPRDVFDISTESDDRVAYLLFYRQIVTSTRV</sequence>
<reference evidence="9 10" key="1">
    <citation type="journal article" date="2016" name="Mol. Biol. Evol.">
        <title>Comparative Genomics of Early-Diverging Mushroom-Forming Fungi Provides Insights into the Origins of Lignocellulose Decay Capabilities.</title>
        <authorList>
            <person name="Nagy L.G."/>
            <person name="Riley R."/>
            <person name="Tritt A."/>
            <person name="Adam C."/>
            <person name="Daum C."/>
            <person name="Floudas D."/>
            <person name="Sun H."/>
            <person name="Yadav J.S."/>
            <person name="Pangilinan J."/>
            <person name="Larsson K.H."/>
            <person name="Matsuura K."/>
            <person name="Barry K."/>
            <person name="Labutti K."/>
            <person name="Kuo R."/>
            <person name="Ohm R.A."/>
            <person name="Bhattacharya S.S."/>
            <person name="Shirouzu T."/>
            <person name="Yoshinaga Y."/>
            <person name="Martin F.M."/>
            <person name="Grigoriev I.V."/>
            <person name="Hibbett D.S."/>
        </authorList>
    </citation>
    <scope>NUCLEOTIDE SEQUENCE [LARGE SCALE GENOMIC DNA]</scope>
    <source>
        <strain evidence="9 10">HHB10207 ss-3</strain>
    </source>
</reference>
<evidence type="ECO:0000256" key="4">
    <source>
        <dbReference type="ARBA" id="ARBA00022786"/>
    </source>
</evidence>
<dbReference type="Proteomes" id="UP000076798">
    <property type="component" value="Unassembled WGS sequence"/>
</dbReference>
<dbReference type="EMBL" id="KV428005">
    <property type="protein sequence ID" value="KZT43998.1"/>
    <property type="molecule type" value="Genomic_DNA"/>
</dbReference>
<evidence type="ECO:0000313" key="9">
    <source>
        <dbReference type="EMBL" id="KZT43998.1"/>
    </source>
</evidence>
<feature type="region of interest" description="Disordered" evidence="7">
    <location>
        <begin position="48"/>
        <end position="173"/>
    </location>
</feature>
<name>A0A166IRN3_9AGAM</name>
<evidence type="ECO:0000256" key="2">
    <source>
        <dbReference type="ARBA" id="ARBA00012759"/>
    </source>
</evidence>
<dbReference type="PROSITE" id="PS00973">
    <property type="entry name" value="USP_2"/>
    <property type="match status" value="1"/>
</dbReference>
<evidence type="ECO:0000313" key="10">
    <source>
        <dbReference type="Proteomes" id="UP000076798"/>
    </source>
</evidence>
<keyword evidence="4" id="KW-0833">Ubl conjugation pathway</keyword>
<keyword evidence="6" id="KW-0788">Thiol protease</keyword>
<dbReference type="EC" id="3.4.19.12" evidence="2"/>
<evidence type="ECO:0000256" key="1">
    <source>
        <dbReference type="ARBA" id="ARBA00000707"/>
    </source>
</evidence>
<gene>
    <name evidence="9" type="ORF">SISSUDRAFT_324664</name>
</gene>
<dbReference type="InterPro" id="IPR050164">
    <property type="entry name" value="Peptidase_C19"/>
</dbReference>
<dbReference type="PANTHER" id="PTHR24006:SF687">
    <property type="entry name" value="UBIQUITIN CARBOXYL-TERMINAL HYDROLASE 10"/>
    <property type="match status" value="1"/>
</dbReference>
<accession>A0A166IRN3</accession>
<dbReference type="InterPro" id="IPR038765">
    <property type="entry name" value="Papain-like_cys_pep_sf"/>
</dbReference>
<dbReference type="InterPro" id="IPR028889">
    <property type="entry name" value="USP"/>
</dbReference>
<keyword evidence="5" id="KW-0378">Hydrolase</keyword>
<dbReference type="OrthoDB" id="429671at2759"/>
<evidence type="ECO:0000256" key="5">
    <source>
        <dbReference type="ARBA" id="ARBA00022801"/>
    </source>
</evidence>
<evidence type="ECO:0000259" key="8">
    <source>
        <dbReference type="PROSITE" id="PS50235"/>
    </source>
</evidence>
<dbReference type="GO" id="GO:0004843">
    <property type="term" value="F:cysteine-type deubiquitinase activity"/>
    <property type="evidence" value="ECO:0007669"/>
    <property type="project" value="UniProtKB-EC"/>
</dbReference>
<feature type="compositionally biased region" description="Polar residues" evidence="7">
    <location>
        <begin position="101"/>
        <end position="152"/>
    </location>
</feature>
<dbReference type="InterPro" id="IPR018200">
    <property type="entry name" value="USP_CS"/>
</dbReference>
<comment type="catalytic activity">
    <reaction evidence="1">
        <text>Thiol-dependent hydrolysis of ester, thioester, amide, peptide and isopeptide bonds formed by the C-terminal Gly of ubiquitin (a 76-residue protein attached to proteins as an intracellular targeting signal).</text>
        <dbReference type="EC" id="3.4.19.12"/>
    </reaction>
</comment>
<feature type="compositionally biased region" description="Low complexity" evidence="7">
    <location>
        <begin position="354"/>
        <end position="365"/>
    </location>
</feature>
<organism evidence="9 10">
    <name type="scientific">Sistotremastrum suecicum HHB10207 ss-3</name>
    <dbReference type="NCBI Taxonomy" id="1314776"/>
    <lineage>
        <taxon>Eukaryota</taxon>
        <taxon>Fungi</taxon>
        <taxon>Dikarya</taxon>
        <taxon>Basidiomycota</taxon>
        <taxon>Agaricomycotina</taxon>
        <taxon>Agaricomycetes</taxon>
        <taxon>Sistotremastrales</taxon>
        <taxon>Sistotremastraceae</taxon>
        <taxon>Sistotremastrum</taxon>
    </lineage>
</organism>
<dbReference type="PANTHER" id="PTHR24006">
    <property type="entry name" value="UBIQUITIN CARBOXYL-TERMINAL HYDROLASE"/>
    <property type="match status" value="1"/>
</dbReference>
<keyword evidence="10" id="KW-1185">Reference proteome</keyword>
<dbReference type="PROSITE" id="PS50235">
    <property type="entry name" value="USP_3"/>
    <property type="match status" value="1"/>
</dbReference>
<feature type="region of interest" description="Disordered" evidence="7">
    <location>
        <begin position="354"/>
        <end position="384"/>
    </location>
</feature>
<dbReference type="AlphaFoldDB" id="A0A166IRN3"/>
<dbReference type="CDD" id="cd02257">
    <property type="entry name" value="Peptidase_C19"/>
    <property type="match status" value="1"/>
</dbReference>
<keyword evidence="3" id="KW-0645">Protease</keyword>
<dbReference type="GO" id="GO:0016579">
    <property type="term" value="P:protein deubiquitination"/>
    <property type="evidence" value="ECO:0007669"/>
    <property type="project" value="InterPro"/>
</dbReference>
<dbReference type="GO" id="GO:0005634">
    <property type="term" value="C:nucleus"/>
    <property type="evidence" value="ECO:0007669"/>
    <property type="project" value="TreeGrafter"/>
</dbReference>
<feature type="compositionally biased region" description="Low complexity" evidence="7">
    <location>
        <begin position="71"/>
        <end position="94"/>
    </location>
</feature>
<feature type="domain" description="USP" evidence="8">
    <location>
        <begin position="226"/>
        <end position="609"/>
    </location>
</feature>
<dbReference type="GO" id="GO:0006508">
    <property type="term" value="P:proteolysis"/>
    <property type="evidence" value="ECO:0007669"/>
    <property type="project" value="UniProtKB-KW"/>
</dbReference>
<evidence type="ECO:0000256" key="7">
    <source>
        <dbReference type="SAM" id="MobiDB-lite"/>
    </source>
</evidence>
<dbReference type="InterPro" id="IPR001394">
    <property type="entry name" value="Peptidase_C19_UCH"/>
</dbReference>
<dbReference type="Pfam" id="PF00443">
    <property type="entry name" value="UCH"/>
    <property type="match status" value="1"/>
</dbReference>
<dbReference type="SUPFAM" id="SSF54001">
    <property type="entry name" value="Cysteine proteinases"/>
    <property type="match status" value="1"/>
</dbReference>